<proteinExistence type="inferred from homology"/>
<comment type="similarity">
    <text evidence="1">Belongs to the SPT20 family.</text>
</comment>
<feature type="compositionally biased region" description="Basic and acidic residues" evidence="2">
    <location>
        <begin position="31"/>
        <end position="45"/>
    </location>
</feature>
<evidence type="ECO:0000259" key="3">
    <source>
        <dbReference type="Pfam" id="PF12090"/>
    </source>
</evidence>
<organism evidence="4 5">
    <name type="scientific">Rhynchophorus ferrugineus</name>
    <name type="common">Red palm weevil</name>
    <name type="synonym">Curculio ferrugineus</name>
    <dbReference type="NCBI Taxonomy" id="354439"/>
    <lineage>
        <taxon>Eukaryota</taxon>
        <taxon>Metazoa</taxon>
        <taxon>Ecdysozoa</taxon>
        <taxon>Arthropoda</taxon>
        <taxon>Hexapoda</taxon>
        <taxon>Insecta</taxon>
        <taxon>Pterygota</taxon>
        <taxon>Neoptera</taxon>
        <taxon>Endopterygota</taxon>
        <taxon>Coleoptera</taxon>
        <taxon>Polyphaga</taxon>
        <taxon>Cucujiformia</taxon>
        <taxon>Curculionidae</taxon>
        <taxon>Dryophthorinae</taxon>
        <taxon>Rhynchophorus</taxon>
    </lineage>
</organism>
<feature type="region of interest" description="Disordered" evidence="2">
    <location>
        <begin position="450"/>
        <end position="472"/>
    </location>
</feature>
<dbReference type="EMBL" id="JAACXV010000068">
    <property type="protein sequence ID" value="KAF7284853.1"/>
    <property type="molecule type" value="Genomic_DNA"/>
</dbReference>
<sequence>MQSLGAICEEGEHAVKRLKVLRTATPSMSSSKEEAQRSHSEVEEKHSKFNLFEELQKLYDEEETNSISSDNENENVLYKSLLLEKLVSRERLNTIIFNLYPGNKGYSIAFRPQDRTMCIQEGSEEMIETKTWPYEDGDLLAYLDREELPPIMTDILEQFEYLYYSGCVIAEIRDYRLAYRQHKCCIHHVLLRPTQKTLLADINNLTKDKSDVTIEDKDALESQILLASTPDLCLEPDNHIENDLAEIYSRKHLWNTSPLRKIAKKFTQTTVNRKRKLDQHTHMHDLELFEFSKAKQRKSESSHSSRTLLRKATSEEHKTGISIPNLDCSSIGPPNQPVTVNGFKPMKWPEETNDCSLQLMEEYILETDMPSKDKDNPRVYHIKLSIFQRPSNFEFLGELYLDRDHKKGEGKGVSCRFSLGSRPNVHRYVQQFTEIFTECGRKVARIRGGSARSDAHAATRSAAQSQHNQEQTERLRQDLQTQSQQVTLQAGVNGVSQTIPIQIPHDSQSGNVQQKPHQFSTKELEINALAKKLMNSAQQFQAAANAKQQAAQQQKFLANSNIISLLNSSPVNASNNEASAAVVNALNNTSATHQRLLSRKMTLSNVPGCARVLNHSNLIALSNSRVNLSDANAQLNPLAGQTVTLTSVNNNRVSLSEFNSQASVQQPQTVTLTSAGTGGNYNYTTVPIKHQVKVVNQRILNTSSSEGNNKSLSALLVGTPAADVPDVVGPNTNSVLLEKLASSSGQSIFTQAPKSTQQTQFVVQNAKGNTVISPSPPPQTSGTLNVQSLNLAQLQSIPGFQNVVQIPGSAQLISLALNVSGQVSSGNGTPTGLLVSLPAGVATQTQAVATQSSQQAVQGVVLNTAGPSQVAHIVSSGNIKNLSQQNLRLNSGSQTVQLTQGGSQFQLFSQIQRPNRQQNLPNQANITTRTIQRTPITIKMAPNSNPRTLETMQHYQQICVNQQKNLGATFEKIRKPNGESS</sequence>
<dbReference type="GO" id="GO:0003712">
    <property type="term" value="F:transcription coregulator activity"/>
    <property type="evidence" value="ECO:0007669"/>
    <property type="project" value="InterPro"/>
</dbReference>
<evidence type="ECO:0000313" key="5">
    <source>
        <dbReference type="Proteomes" id="UP000625711"/>
    </source>
</evidence>
<name>A0A834ITR3_RHYFE</name>
<accession>A0A834ITR3</accession>
<evidence type="ECO:0000313" key="4">
    <source>
        <dbReference type="EMBL" id="KAF7284853.1"/>
    </source>
</evidence>
<dbReference type="PANTHER" id="PTHR13526:SF8">
    <property type="entry name" value="TRANSCRIPTION FACTOR SPT20 HOMOLOG"/>
    <property type="match status" value="1"/>
</dbReference>
<dbReference type="InterPro" id="IPR021950">
    <property type="entry name" value="Spt20"/>
</dbReference>
<dbReference type="InterPro" id="IPR046468">
    <property type="entry name" value="Spt20-like_SEP"/>
</dbReference>
<feature type="region of interest" description="Disordered" evidence="2">
    <location>
        <begin position="21"/>
        <end position="45"/>
    </location>
</feature>
<dbReference type="OrthoDB" id="1932706at2759"/>
<dbReference type="AlphaFoldDB" id="A0A834ITR3"/>
<feature type="domain" description="Spt20-like SEP" evidence="3">
    <location>
        <begin position="92"/>
        <end position="241"/>
    </location>
</feature>
<comment type="caution">
    <text evidence="4">The sequence shown here is derived from an EMBL/GenBank/DDBJ whole genome shotgun (WGS) entry which is preliminary data.</text>
</comment>
<dbReference type="PANTHER" id="PTHR13526">
    <property type="entry name" value="TRANSCRIPTION FACTOR SPT20 HOMOLOG"/>
    <property type="match status" value="1"/>
</dbReference>
<protein>
    <recommendedName>
        <fullName evidence="3">Spt20-like SEP domain-containing protein</fullName>
    </recommendedName>
</protein>
<dbReference type="Proteomes" id="UP000625711">
    <property type="component" value="Unassembled WGS sequence"/>
</dbReference>
<dbReference type="Pfam" id="PF12090">
    <property type="entry name" value="Spt20_SEP"/>
    <property type="match status" value="1"/>
</dbReference>
<gene>
    <name evidence="4" type="ORF">GWI33_021496</name>
</gene>
<evidence type="ECO:0000256" key="2">
    <source>
        <dbReference type="SAM" id="MobiDB-lite"/>
    </source>
</evidence>
<dbReference type="GO" id="GO:0000124">
    <property type="term" value="C:SAGA complex"/>
    <property type="evidence" value="ECO:0007669"/>
    <property type="project" value="InterPro"/>
</dbReference>
<keyword evidence="5" id="KW-1185">Reference proteome</keyword>
<dbReference type="GO" id="GO:0006357">
    <property type="term" value="P:regulation of transcription by RNA polymerase II"/>
    <property type="evidence" value="ECO:0007669"/>
    <property type="project" value="TreeGrafter"/>
</dbReference>
<reference evidence="4" key="1">
    <citation type="submission" date="2020-08" db="EMBL/GenBank/DDBJ databases">
        <title>Genome sequencing and assembly of the red palm weevil Rhynchophorus ferrugineus.</title>
        <authorList>
            <person name="Dias G.B."/>
            <person name="Bergman C.M."/>
            <person name="Manee M."/>
        </authorList>
    </citation>
    <scope>NUCLEOTIDE SEQUENCE</scope>
    <source>
        <strain evidence="4">AA-2017</strain>
        <tissue evidence="4">Whole larva</tissue>
    </source>
</reference>
<feature type="region of interest" description="Disordered" evidence="2">
    <location>
        <begin position="297"/>
        <end position="316"/>
    </location>
</feature>
<evidence type="ECO:0000256" key="1">
    <source>
        <dbReference type="ARBA" id="ARBA00009112"/>
    </source>
</evidence>